<organism evidence="1 2">
    <name type="scientific">Steinernema carpocapsae</name>
    <name type="common">Entomopathogenic nematode</name>
    <dbReference type="NCBI Taxonomy" id="34508"/>
    <lineage>
        <taxon>Eukaryota</taxon>
        <taxon>Metazoa</taxon>
        <taxon>Ecdysozoa</taxon>
        <taxon>Nematoda</taxon>
        <taxon>Chromadorea</taxon>
        <taxon>Rhabditida</taxon>
        <taxon>Tylenchina</taxon>
        <taxon>Panagrolaimomorpha</taxon>
        <taxon>Strongyloidoidea</taxon>
        <taxon>Steinernematidae</taxon>
        <taxon>Steinernema</taxon>
    </lineage>
</organism>
<reference evidence="1 2" key="1">
    <citation type="journal article" date="2015" name="Genome Biol.">
        <title>Comparative genomics of Steinernema reveals deeply conserved gene regulatory networks.</title>
        <authorList>
            <person name="Dillman A.R."/>
            <person name="Macchietto M."/>
            <person name="Porter C.F."/>
            <person name="Rogers A."/>
            <person name="Williams B."/>
            <person name="Antoshechkin I."/>
            <person name="Lee M.M."/>
            <person name="Goodwin Z."/>
            <person name="Lu X."/>
            <person name="Lewis E.E."/>
            <person name="Goodrich-Blair H."/>
            <person name="Stock S.P."/>
            <person name="Adams B.J."/>
            <person name="Sternberg P.W."/>
            <person name="Mortazavi A."/>
        </authorList>
    </citation>
    <scope>NUCLEOTIDE SEQUENCE [LARGE SCALE GENOMIC DNA]</scope>
    <source>
        <strain evidence="1 2">ALL</strain>
    </source>
</reference>
<proteinExistence type="predicted"/>
<evidence type="ECO:0000313" key="2">
    <source>
        <dbReference type="Proteomes" id="UP000298663"/>
    </source>
</evidence>
<comment type="caution">
    <text evidence="1">The sequence shown here is derived from an EMBL/GenBank/DDBJ whole genome shotgun (WGS) entry which is preliminary data.</text>
</comment>
<evidence type="ECO:0000313" key="1">
    <source>
        <dbReference type="EMBL" id="TMS33415.1"/>
    </source>
</evidence>
<gene>
    <name evidence="1" type="ORF">L596_001159</name>
</gene>
<sequence>MKSGFPGYSFRQVLPPSTNQLAFLLAKEPVLVVSAFPKKQEFCTADRCLNIIAARRIVMCCLGVLQRSTTFLFSGLV</sequence>
<reference evidence="1 2" key="2">
    <citation type="journal article" date="2019" name="G3 (Bethesda)">
        <title>Hybrid Assembly of the Genome of the Entomopathogenic Nematode Steinernema carpocapsae Identifies the X-Chromosome.</title>
        <authorList>
            <person name="Serra L."/>
            <person name="Macchietto M."/>
            <person name="Macias-Munoz A."/>
            <person name="McGill C.J."/>
            <person name="Rodriguez I.M."/>
            <person name="Rodriguez B."/>
            <person name="Murad R."/>
            <person name="Mortazavi A."/>
        </authorList>
    </citation>
    <scope>NUCLEOTIDE SEQUENCE [LARGE SCALE GENOMIC DNA]</scope>
    <source>
        <strain evidence="1 2">ALL</strain>
    </source>
</reference>
<dbReference type="EMBL" id="AZBU02000001">
    <property type="protein sequence ID" value="TMS33415.1"/>
    <property type="molecule type" value="Genomic_DNA"/>
</dbReference>
<dbReference type="Proteomes" id="UP000298663">
    <property type="component" value="Unassembled WGS sequence"/>
</dbReference>
<accession>A0A4U8UMI8</accession>
<protein>
    <submittedName>
        <fullName evidence="1">Uncharacterized protein</fullName>
    </submittedName>
</protein>
<keyword evidence="2" id="KW-1185">Reference proteome</keyword>
<name>A0A4U8UMI8_STECR</name>
<dbReference type="AlphaFoldDB" id="A0A4U8UMI8"/>